<dbReference type="PANTHER" id="PTHR44757">
    <property type="entry name" value="DIGUANYLATE CYCLASE DGCP"/>
    <property type="match status" value="1"/>
</dbReference>
<dbReference type="Gene3D" id="3.30.450.20">
    <property type="entry name" value="PAS domain"/>
    <property type="match status" value="2"/>
</dbReference>
<dbReference type="InterPro" id="IPR036388">
    <property type="entry name" value="WH-like_DNA-bd_sf"/>
</dbReference>
<evidence type="ECO:0000313" key="4">
    <source>
        <dbReference type="Proteomes" id="UP001183414"/>
    </source>
</evidence>
<dbReference type="SUPFAM" id="SSF55785">
    <property type="entry name" value="PYP-like sensor domain (PAS domain)"/>
    <property type="match status" value="2"/>
</dbReference>
<dbReference type="InterPro" id="IPR000014">
    <property type="entry name" value="PAS"/>
</dbReference>
<dbReference type="InterPro" id="IPR052155">
    <property type="entry name" value="Biofilm_reg_signaling"/>
</dbReference>
<evidence type="ECO:0000259" key="2">
    <source>
        <dbReference type="PROSITE" id="PS50112"/>
    </source>
</evidence>
<accession>A0ABU2NS37</accession>
<comment type="caution">
    <text evidence="3">The sequence shown here is derived from an EMBL/GenBank/DDBJ whole genome shotgun (WGS) entry which is preliminary data.</text>
</comment>
<dbReference type="InterPro" id="IPR000792">
    <property type="entry name" value="Tscrpt_reg_LuxR_C"/>
</dbReference>
<dbReference type="SUPFAM" id="SSF46894">
    <property type="entry name" value="C-terminal effector domain of the bipartite response regulators"/>
    <property type="match status" value="1"/>
</dbReference>
<dbReference type="Pfam" id="PF08448">
    <property type="entry name" value="PAS_4"/>
    <property type="match status" value="2"/>
</dbReference>
<dbReference type="EMBL" id="JAVREQ010000010">
    <property type="protein sequence ID" value="MDT0379798.1"/>
    <property type="molecule type" value="Genomic_DNA"/>
</dbReference>
<dbReference type="NCBIfam" id="TIGR00229">
    <property type="entry name" value="sensory_box"/>
    <property type="match status" value="2"/>
</dbReference>
<keyword evidence="4" id="KW-1185">Reference proteome</keyword>
<dbReference type="Pfam" id="PF00196">
    <property type="entry name" value="GerE"/>
    <property type="match status" value="1"/>
</dbReference>
<dbReference type="InterPro" id="IPR016032">
    <property type="entry name" value="Sig_transdc_resp-reg_C-effctor"/>
</dbReference>
<proteinExistence type="predicted"/>
<name>A0ABU2NS37_9ACTN</name>
<gene>
    <name evidence="3" type="ORF">RM572_13615</name>
</gene>
<dbReference type="InterPro" id="IPR035965">
    <property type="entry name" value="PAS-like_dom_sf"/>
</dbReference>
<dbReference type="CDD" id="cd06170">
    <property type="entry name" value="LuxR_C_like"/>
    <property type="match status" value="1"/>
</dbReference>
<evidence type="ECO:0000259" key="1">
    <source>
        <dbReference type="PROSITE" id="PS50043"/>
    </source>
</evidence>
<evidence type="ECO:0000313" key="3">
    <source>
        <dbReference type="EMBL" id="MDT0379798.1"/>
    </source>
</evidence>
<feature type="domain" description="HTH luxR-type" evidence="1">
    <location>
        <begin position="248"/>
        <end position="313"/>
    </location>
</feature>
<dbReference type="Proteomes" id="UP001183414">
    <property type="component" value="Unassembled WGS sequence"/>
</dbReference>
<reference evidence="4" key="1">
    <citation type="submission" date="2023-07" db="EMBL/GenBank/DDBJ databases">
        <title>30 novel species of actinomycetes from the DSMZ collection.</title>
        <authorList>
            <person name="Nouioui I."/>
        </authorList>
    </citation>
    <scope>NUCLEOTIDE SEQUENCE [LARGE SCALE GENOMIC DNA]</scope>
    <source>
        <strain evidence="4">DSM 42041</strain>
    </source>
</reference>
<dbReference type="RefSeq" id="WP_311673583.1">
    <property type="nucleotide sequence ID" value="NZ_JAVREQ010000010.1"/>
</dbReference>
<protein>
    <submittedName>
        <fullName evidence="3">Helix-turn-helix transcriptional regulator</fullName>
    </submittedName>
</protein>
<dbReference type="SMART" id="SM00091">
    <property type="entry name" value="PAS"/>
    <property type="match status" value="2"/>
</dbReference>
<dbReference type="SMART" id="SM00421">
    <property type="entry name" value="HTH_LUXR"/>
    <property type="match status" value="1"/>
</dbReference>
<dbReference type="PROSITE" id="PS50112">
    <property type="entry name" value="PAS"/>
    <property type="match status" value="1"/>
</dbReference>
<dbReference type="InterPro" id="IPR013656">
    <property type="entry name" value="PAS_4"/>
</dbReference>
<feature type="domain" description="PAS" evidence="2">
    <location>
        <begin position="7"/>
        <end position="77"/>
    </location>
</feature>
<organism evidence="3 4">
    <name type="scientific">Streptomyces hazeniae</name>
    <dbReference type="NCBI Taxonomy" id="3075538"/>
    <lineage>
        <taxon>Bacteria</taxon>
        <taxon>Bacillati</taxon>
        <taxon>Actinomycetota</taxon>
        <taxon>Actinomycetes</taxon>
        <taxon>Kitasatosporales</taxon>
        <taxon>Streptomycetaceae</taxon>
        <taxon>Streptomyces</taxon>
    </lineage>
</organism>
<dbReference type="Gene3D" id="1.10.10.10">
    <property type="entry name" value="Winged helix-like DNA-binding domain superfamily/Winged helix DNA-binding domain"/>
    <property type="match status" value="1"/>
</dbReference>
<dbReference type="PANTHER" id="PTHR44757:SF2">
    <property type="entry name" value="BIOFILM ARCHITECTURE MAINTENANCE PROTEIN MBAA"/>
    <property type="match status" value="1"/>
</dbReference>
<dbReference type="CDD" id="cd00130">
    <property type="entry name" value="PAS"/>
    <property type="match status" value="1"/>
</dbReference>
<sequence length="330" mass="34719">MAVGEEAAEWFEALAAYSPAAAFVRDDRGRYLWVNAAYAHLYGRAPEGVVGRTVEDVDPPEDAATARELDREVLTSGRPVRHVIRFLHAGGAPGEAVGHRFALNGLSGRACRVGGIYVDVTDHHRALEERAAAGEELHALRERSGLAVVTLGLDGRVRRVNAAAAALLGLPPGVVEGDDVAEHVEDASGTLPGGAWRALTEGRLARCGGVLVLRTAGGGRPVRAELSLVRRAGVPAAVVAVLTPVGAEFAGRPRVSPVQLRVLVMLAAGEPNTAIAAALGLSRQALDYHLRRLRSLLDAPSRPALVARAYCAGLLDATAWPPRPSVVRYA</sequence>
<dbReference type="PROSITE" id="PS50043">
    <property type="entry name" value="HTH_LUXR_2"/>
    <property type="match status" value="1"/>
</dbReference>